<comment type="catalytic activity">
    <reaction evidence="5">
        <text>(sulfur carrier)-H + L-cysteine = (sulfur carrier)-SH + L-alanine</text>
        <dbReference type="Rhea" id="RHEA:43892"/>
        <dbReference type="Rhea" id="RHEA-COMP:14737"/>
        <dbReference type="Rhea" id="RHEA-COMP:14739"/>
        <dbReference type="ChEBI" id="CHEBI:29917"/>
        <dbReference type="ChEBI" id="CHEBI:35235"/>
        <dbReference type="ChEBI" id="CHEBI:57972"/>
        <dbReference type="ChEBI" id="CHEBI:64428"/>
        <dbReference type="EC" id="2.8.1.7"/>
    </reaction>
</comment>
<keyword evidence="8" id="KW-0032">Aminotransferase</keyword>
<evidence type="ECO:0000256" key="4">
    <source>
        <dbReference type="ARBA" id="ARBA00022898"/>
    </source>
</evidence>
<accession>A0ABX2H5B2</accession>
<dbReference type="EC" id="2.8.1.7" evidence="3"/>
<dbReference type="Gene3D" id="3.40.640.10">
    <property type="entry name" value="Type I PLP-dependent aspartate aminotransferase-like (Major domain)"/>
    <property type="match status" value="1"/>
</dbReference>
<keyword evidence="4" id="KW-0663">Pyridoxal phosphate</keyword>
<proteinExistence type="inferred from homology"/>
<comment type="cofactor">
    <cofactor evidence="1 6">
        <name>pyridoxal 5'-phosphate</name>
        <dbReference type="ChEBI" id="CHEBI:597326"/>
    </cofactor>
</comment>
<evidence type="ECO:0000313" key="9">
    <source>
        <dbReference type="Proteomes" id="UP001644719"/>
    </source>
</evidence>
<evidence type="ECO:0000256" key="2">
    <source>
        <dbReference type="ARBA" id="ARBA00010447"/>
    </source>
</evidence>
<evidence type="ECO:0000256" key="3">
    <source>
        <dbReference type="ARBA" id="ARBA00012239"/>
    </source>
</evidence>
<comment type="caution">
    <text evidence="8">The sequence shown here is derived from an EMBL/GenBank/DDBJ whole genome shotgun (WGS) entry which is preliminary data.</text>
</comment>
<dbReference type="InterPro" id="IPR016454">
    <property type="entry name" value="Cysteine_dSase"/>
</dbReference>
<dbReference type="NCBIfam" id="TIGR01977">
    <property type="entry name" value="am_tr_V_EF2568"/>
    <property type="match status" value="1"/>
</dbReference>
<dbReference type="RefSeq" id="WP_173769332.1">
    <property type="nucleotide sequence ID" value="NZ_JAAIPU010000007.1"/>
</dbReference>
<evidence type="ECO:0000256" key="1">
    <source>
        <dbReference type="ARBA" id="ARBA00001933"/>
    </source>
</evidence>
<dbReference type="Proteomes" id="UP001644719">
    <property type="component" value="Unassembled WGS sequence"/>
</dbReference>
<dbReference type="EMBL" id="JAAITS010000006">
    <property type="protein sequence ID" value="NSG84490.1"/>
    <property type="molecule type" value="Genomic_DNA"/>
</dbReference>
<keyword evidence="8" id="KW-0808">Transferase</keyword>
<dbReference type="PIRSF" id="PIRSF005572">
    <property type="entry name" value="NifS"/>
    <property type="match status" value="1"/>
</dbReference>
<dbReference type="PANTHER" id="PTHR43586">
    <property type="entry name" value="CYSTEINE DESULFURASE"/>
    <property type="match status" value="1"/>
</dbReference>
<dbReference type="PROSITE" id="PS00595">
    <property type="entry name" value="AA_TRANSFER_CLASS_5"/>
    <property type="match status" value="1"/>
</dbReference>
<keyword evidence="9" id="KW-1185">Reference proteome</keyword>
<dbReference type="InterPro" id="IPR015422">
    <property type="entry name" value="PyrdxlP-dep_Trfase_small"/>
</dbReference>
<dbReference type="InterPro" id="IPR020578">
    <property type="entry name" value="Aminotrans_V_PyrdxlP_BS"/>
</dbReference>
<dbReference type="PANTHER" id="PTHR43586:SF4">
    <property type="entry name" value="ISOPENICILLIN N EPIMERASE"/>
    <property type="match status" value="1"/>
</dbReference>
<evidence type="ECO:0000256" key="5">
    <source>
        <dbReference type="ARBA" id="ARBA00050776"/>
    </source>
</evidence>
<dbReference type="GO" id="GO:0008483">
    <property type="term" value="F:transaminase activity"/>
    <property type="evidence" value="ECO:0007669"/>
    <property type="project" value="UniProtKB-KW"/>
</dbReference>
<evidence type="ECO:0000313" key="8">
    <source>
        <dbReference type="EMBL" id="NSG84490.1"/>
    </source>
</evidence>
<dbReference type="Pfam" id="PF00266">
    <property type="entry name" value="Aminotran_5"/>
    <property type="match status" value="1"/>
</dbReference>
<feature type="domain" description="Aminotransferase class V" evidence="7">
    <location>
        <begin position="4"/>
        <end position="375"/>
    </location>
</feature>
<dbReference type="InterPro" id="IPR015424">
    <property type="entry name" value="PyrdxlP-dep_Trfase"/>
</dbReference>
<reference evidence="8 9" key="1">
    <citation type="journal article" date="2020" name="Cell Host Microbe">
        <title>Functional and Genomic Variation between Human-Derived Isolates of Lachnospiraceae Reveals Inter- and Intra-Species Diversity.</title>
        <authorList>
            <person name="Sorbara M.T."/>
            <person name="Littmann E.R."/>
            <person name="Fontana E."/>
            <person name="Moody T.U."/>
            <person name="Kohout C.E."/>
            <person name="Gjonbalaj M."/>
            <person name="Eaton V."/>
            <person name="Seok R."/>
            <person name="Leiner I.M."/>
            <person name="Pamer E.G."/>
        </authorList>
    </citation>
    <scope>NUCLEOTIDE SEQUENCE [LARGE SCALE GENOMIC DNA]</scope>
    <source>
        <strain evidence="8 9">MSK.17.74</strain>
    </source>
</reference>
<evidence type="ECO:0000259" key="7">
    <source>
        <dbReference type="Pfam" id="PF00266"/>
    </source>
</evidence>
<gene>
    <name evidence="8" type="ORF">G5B17_03345</name>
</gene>
<organism evidence="8 9">
    <name type="scientific">Blautia faecis</name>
    <dbReference type="NCBI Taxonomy" id="871665"/>
    <lineage>
        <taxon>Bacteria</taxon>
        <taxon>Bacillati</taxon>
        <taxon>Bacillota</taxon>
        <taxon>Clostridia</taxon>
        <taxon>Lachnospirales</taxon>
        <taxon>Lachnospiraceae</taxon>
        <taxon>Blautia</taxon>
    </lineage>
</organism>
<dbReference type="InterPro" id="IPR010969">
    <property type="entry name" value="Cys_dSase-rel_unknwn_funct"/>
</dbReference>
<protein>
    <recommendedName>
        <fullName evidence="3">cysteine desulfurase</fullName>
        <ecNumber evidence="3">2.8.1.7</ecNumber>
    </recommendedName>
</protein>
<dbReference type="Gene3D" id="3.90.1150.10">
    <property type="entry name" value="Aspartate Aminotransferase, domain 1"/>
    <property type="match status" value="1"/>
</dbReference>
<dbReference type="InterPro" id="IPR015421">
    <property type="entry name" value="PyrdxlP-dep_Trfase_major"/>
</dbReference>
<sequence>MNRIYLDQASTSFPKAPGVAQAMVDYQTMNGVNVNRGCYSSAYSAEEVIYETRQLLAELFHFSKCKNVIFTPNVTTSLNFILKGFLKPGDHILVSAMEHNAVMRPVVQLASLGISFDRIPCRTDGSMILEKVEELIRPETKAIVTLHASNVCGTRMPLDALGEICQRHQLYFVVDSAQTAGIVPINMDKMHIDALAFTGHKGLRGPQGTGGFLVSQELAEQMEPLISGGTGSVSHTEEIPDFMPDRFESGTPNLPGIYGLHEALLYLKTHSLQAINEKELSLTGYFLEQLQALDDTGRHIRIIGKKDLTNRNAVVSIQTPEIDMSQVAWQLDNEYGVMTRVGLHCAPNAHKTLGTYPAGTIRFSFGPENTKNELDFAIQGLKKILDL</sequence>
<name>A0ABX2H5B2_9FIRM</name>
<comment type="similarity">
    <text evidence="2">Belongs to the class-V pyridoxal-phosphate-dependent aminotransferase family. Csd subfamily.</text>
</comment>
<dbReference type="InterPro" id="IPR000192">
    <property type="entry name" value="Aminotrans_V_dom"/>
</dbReference>
<evidence type="ECO:0000256" key="6">
    <source>
        <dbReference type="RuleBase" id="RU004504"/>
    </source>
</evidence>
<dbReference type="SUPFAM" id="SSF53383">
    <property type="entry name" value="PLP-dependent transferases"/>
    <property type="match status" value="1"/>
</dbReference>